<protein>
    <submittedName>
        <fullName evidence="2">Uncharacterized protein</fullName>
    </submittedName>
</protein>
<organism evidence="2 3">
    <name type="scientific">Rhizobium lusitanum</name>
    <dbReference type="NCBI Taxonomy" id="293958"/>
    <lineage>
        <taxon>Bacteria</taxon>
        <taxon>Pseudomonadati</taxon>
        <taxon>Pseudomonadota</taxon>
        <taxon>Alphaproteobacteria</taxon>
        <taxon>Hyphomicrobiales</taxon>
        <taxon>Rhizobiaceae</taxon>
        <taxon>Rhizobium/Agrobacterium group</taxon>
        <taxon>Rhizobium</taxon>
    </lineage>
</organism>
<comment type="caution">
    <text evidence="2">The sequence shown here is derived from an EMBL/GenBank/DDBJ whole genome shotgun (WGS) entry which is preliminary data.</text>
</comment>
<accession>A0A6L9UDE8</accession>
<name>A0A6L9UDE8_9HYPH</name>
<feature type="compositionally biased region" description="Basic and acidic residues" evidence="1">
    <location>
        <begin position="32"/>
        <end position="42"/>
    </location>
</feature>
<dbReference type="EMBL" id="WUEY01000024">
    <property type="protein sequence ID" value="NEI73985.1"/>
    <property type="molecule type" value="Genomic_DNA"/>
</dbReference>
<feature type="compositionally biased region" description="Basic and acidic residues" evidence="1">
    <location>
        <begin position="133"/>
        <end position="151"/>
    </location>
</feature>
<feature type="region of interest" description="Disordered" evidence="1">
    <location>
        <begin position="14"/>
        <end position="151"/>
    </location>
</feature>
<proteinExistence type="predicted"/>
<reference evidence="2 3" key="1">
    <citation type="submission" date="2019-12" db="EMBL/GenBank/DDBJ databases">
        <title>Rhizobium genotypes associated with high levels of biological nitrogen fixation by grain legumes in a temperate-maritime cropping system.</title>
        <authorList>
            <person name="Maluk M."/>
            <person name="Francesc Ferrando Molina F."/>
            <person name="Lopez Del Egido L."/>
            <person name="Lafos M."/>
            <person name="Langarica-Fuentes A."/>
            <person name="Gebre Yohannes G."/>
            <person name="Young M.W."/>
            <person name="Martin P."/>
            <person name="Gantlett R."/>
            <person name="Kenicer G."/>
            <person name="Hawes C."/>
            <person name="Begg G.S."/>
            <person name="Quilliam R.S."/>
            <person name="Squire G.R."/>
            <person name="Poole P.S."/>
            <person name="Young P.W."/>
            <person name="Iannetta P.M."/>
            <person name="James E.K."/>
        </authorList>
    </citation>
    <scope>NUCLEOTIDE SEQUENCE [LARGE SCALE GENOMIC DNA]</scope>
    <source>
        <strain evidence="2 3">JHI1118</strain>
    </source>
</reference>
<dbReference type="AlphaFoldDB" id="A0A6L9UDE8"/>
<evidence type="ECO:0000313" key="2">
    <source>
        <dbReference type="EMBL" id="NEI73985.1"/>
    </source>
</evidence>
<evidence type="ECO:0000256" key="1">
    <source>
        <dbReference type="SAM" id="MobiDB-lite"/>
    </source>
</evidence>
<gene>
    <name evidence="2" type="ORF">GR212_30970</name>
</gene>
<dbReference type="RefSeq" id="WP_163992805.1">
    <property type="nucleotide sequence ID" value="NZ_WUEY01000024.1"/>
</dbReference>
<evidence type="ECO:0000313" key="3">
    <source>
        <dbReference type="Proteomes" id="UP000483035"/>
    </source>
</evidence>
<dbReference type="Proteomes" id="UP000483035">
    <property type="component" value="Unassembled WGS sequence"/>
</dbReference>
<feature type="compositionally biased region" description="Polar residues" evidence="1">
    <location>
        <begin position="102"/>
        <end position="118"/>
    </location>
</feature>
<sequence length="201" mass="22409">MRTPWRFLADLVSRKTAEDTSEVQRSNPSKTHVIEFHPKVEEQLQEAAPEAPEKPAEADQTISGELSPPESDADSRSDQNAGEAIEPWSDATVPPPAEQEPSDNQVSPLEPKTQQSDQVGVVAVAPTTRRARGTRETLRETSGKAADRDGDVELQHRVPKTLFDEMSELDEEIAVLRYKLARKLVEQNAQLKKMLARFDTE</sequence>